<protein>
    <submittedName>
        <fullName evidence="1">Uncharacterized protein</fullName>
    </submittedName>
</protein>
<comment type="caution">
    <text evidence="1">The sequence shown here is derived from an EMBL/GenBank/DDBJ whole genome shotgun (WGS) entry which is preliminary data.</text>
</comment>
<keyword evidence="2" id="KW-1185">Reference proteome</keyword>
<reference evidence="1 2" key="1">
    <citation type="submission" date="2020-03" db="EMBL/GenBank/DDBJ databases">
        <title>Dissostichus mawsoni Genome sequencing and assembly.</title>
        <authorList>
            <person name="Park H."/>
        </authorList>
    </citation>
    <scope>NUCLEOTIDE SEQUENCE [LARGE SCALE GENOMIC DNA]</scope>
    <source>
        <strain evidence="1">DM0001</strain>
        <tissue evidence="1">Muscle</tissue>
    </source>
</reference>
<organism evidence="1 2">
    <name type="scientific">Dissostichus mawsoni</name>
    <name type="common">Antarctic cod</name>
    <dbReference type="NCBI Taxonomy" id="36200"/>
    <lineage>
        <taxon>Eukaryota</taxon>
        <taxon>Metazoa</taxon>
        <taxon>Chordata</taxon>
        <taxon>Craniata</taxon>
        <taxon>Vertebrata</taxon>
        <taxon>Euteleostomi</taxon>
        <taxon>Actinopterygii</taxon>
        <taxon>Neopterygii</taxon>
        <taxon>Teleostei</taxon>
        <taxon>Neoteleostei</taxon>
        <taxon>Acanthomorphata</taxon>
        <taxon>Eupercaria</taxon>
        <taxon>Perciformes</taxon>
        <taxon>Notothenioidei</taxon>
        <taxon>Nototheniidae</taxon>
        <taxon>Dissostichus</taxon>
    </lineage>
</organism>
<accession>A0A7J5Y5D2</accession>
<gene>
    <name evidence="1" type="ORF">F7725_007798</name>
</gene>
<dbReference type="Proteomes" id="UP000518266">
    <property type="component" value="Unassembled WGS sequence"/>
</dbReference>
<sequence length="104" mass="11084">MEWCWTVNPAVQVSAGEEALDLCGHGLQQSLLLLGAAGRLQLVHSGQVEEYALVEVEGGVLLHQALQLAQGLLQTAQVEQAHRCIVVGLGTREGREGMGEDGRV</sequence>
<evidence type="ECO:0000313" key="1">
    <source>
        <dbReference type="EMBL" id="KAF3844635.1"/>
    </source>
</evidence>
<dbReference type="AlphaFoldDB" id="A0A7J5Y5D2"/>
<dbReference type="EMBL" id="JAAKFY010000015">
    <property type="protein sequence ID" value="KAF3844635.1"/>
    <property type="molecule type" value="Genomic_DNA"/>
</dbReference>
<evidence type="ECO:0000313" key="2">
    <source>
        <dbReference type="Proteomes" id="UP000518266"/>
    </source>
</evidence>
<name>A0A7J5Y5D2_DISMA</name>
<proteinExistence type="predicted"/>